<evidence type="ECO:0000313" key="1">
    <source>
        <dbReference type="EMBL" id="KAK1858657.1"/>
    </source>
</evidence>
<sequence length="492" mass="54402">MAAPEDADDVFLCAEDANAMYLASIMAAAPASLERAKKLRQTVAETVPRKHKGKPKEGGSGSERRVNDLLGLCGMARSAAYGALTRWFIHRWQYHAKFNDSAGFTPPDEEDEGEDGVRGEGEEARAKARAQDTRAKAARWWLRGRRYLKTKMGRLALYQIAAEFIRNLDVDNAKTTAIHKGRVVLRLRLCQLAIILAKVRAQLLLWSLGRDGKQKVFGGLTPSHRAIFCEELAALYESARSPDCVWVRLFMTDVDEDDCASLKDPEVTLGTRTFAALRGAKRKFNGDEDKQKETLRHLCDSTIEEESEFTSDDEALLVTPPSVTVAPKARDELRMQRLMSTEPMRDSVPGVKVKMKRESDEDLQIVEEEEGEGGDASWEMEEGDDKGALSEEVEGEGSVGKEEEAEDEEGEEGEEEEGEEEEGEENEGEDEEGEEEEGEEEEGGADEVEDEEGEDEDEEAEEDGDGKSEKCSGSGESGDGRQRGDEDESGSA</sequence>
<name>A0ACC3BMC8_PYRYE</name>
<evidence type="ECO:0000313" key="2">
    <source>
        <dbReference type="Proteomes" id="UP000798662"/>
    </source>
</evidence>
<comment type="caution">
    <text evidence="1">The sequence shown here is derived from an EMBL/GenBank/DDBJ whole genome shotgun (WGS) entry which is preliminary data.</text>
</comment>
<protein>
    <submittedName>
        <fullName evidence="1">Uncharacterized protein</fullName>
    </submittedName>
</protein>
<dbReference type="Proteomes" id="UP000798662">
    <property type="component" value="Chromosome 1"/>
</dbReference>
<keyword evidence="2" id="KW-1185">Reference proteome</keyword>
<dbReference type="EMBL" id="CM020618">
    <property type="protein sequence ID" value="KAK1858657.1"/>
    <property type="molecule type" value="Genomic_DNA"/>
</dbReference>
<reference evidence="1" key="1">
    <citation type="submission" date="2019-11" db="EMBL/GenBank/DDBJ databases">
        <title>Nori genome reveals adaptations in red seaweeds to the harsh intertidal environment.</title>
        <authorList>
            <person name="Wang D."/>
            <person name="Mao Y."/>
        </authorList>
    </citation>
    <scope>NUCLEOTIDE SEQUENCE</scope>
    <source>
        <tissue evidence="1">Gametophyte</tissue>
    </source>
</reference>
<organism evidence="1 2">
    <name type="scientific">Pyropia yezoensis</name>
    <name type="common">Susabi-nori</name>
    <name type="synonym">Porphyra yezoensis</name>
    <dbReference type="NCBI Taxonomy" id="2788"/>
    <lineage>
        <taxon>Eukaryota</taxon>
        <taxon>Rhodophyta</taxon>
        <taxon>Bangiophyceae</taxon>
        <taxon>Bangiales</taxon>
        <taxon>Bangiaceae</taxon>
        <taxon>Pyropia</taxon>
    </lineage>
</organism>
<proteinExistence type="predicted"/>
<accession>A0ACC3BMC8</accession>
<gene>
    <name evidence="1" type="ORF">I4F81_001258</name>
</gene>